<evidence type="ECO:0000256" key="1">
    <source>
        <dbReference type="SAM" id="MobiDB-lite"/>
    </source>
</evidence>
<evidence type="ECO:0000256" key="2">
    <source>
        <dbReference type="SAM" id="Phobius"/>
    </source>
</evidence>
<gene>
    <name evidence="5" type="ORF">F9B16_26790</name>
</gene>
<dbReference type="OrthoDB" id="3456055at2"/>
<accession>A0A6L3VR87</accession>
<evidence type="ECO:0000259" key="3">
    <source>
        <dbReference type="Pfam" id="PF02470"/>
    </source>
</evidence>
<evidence type="ECO:0000313" key="5">
    <source>
        <dbReference type="EMBL" id="KAB2375042.1"/>
    </source>
</evidence>
<evidence type="ECO:0000259" key="4">
    <source>
        <dbReference type="Pfam" id="PF11887"/>
    </source>
</evidence>
<dbReference type="Pfam" id="PF02470">
    <property type="entry name" value="MlaD"/>
    <property type="match status" value="1"/>
</dbReference>
<keyword evidence="2" id="KW-0472">Membrane</keyword>
<keyword evidence="2" id="KW-1133">Transmembrane helix</keyword>
<feature type="compositionally biased region" description="Gly residues" evidence="1">
    <location>
        <begin position="342"/>
        <end position="351"/>
    </location>
</feature>
<feature type="domain" description="Mammalian cell entry C-terminal" evidence="4">
    <location>
        <begin position="128"/>
        <end position="311"/>
    </location>
</feature>
<dbReference type="Pfam" id="PF11887">
    <property type="entry name" value="Mce4_CUP1"/>
    <property type="match status" value="1"/>
</dbReference>
<name>A0A6L3VR87_9ACTN</name>
<proteinExistence type="predicted"/>
<organism evidence="5 6">
    <name type="scientific">Actinomadura montaniterrae</name>
    <dbReference type="NCBI Taxonomy" id="1803903"/>
    <lineage>
        <taxon>Bacteria</taxon>
        <taxon>Bacillati</taxon>
        <taxon>Actinomycetota</taxon>
        <taxon>Actinomycetes</taxon>
        <taxon>Streptosporangiales</taxon>
        <taxon>Thermomonosporaceae</taxon>
        <taxon>Actinomadura</taxon>
    </lineage>
</organism>
<dbReference type="PANTHER" id="PTHR33371:SF4">
    <property type="entry name" value="INTERMEMBRANE PHOSPHOLIPID TRANSPORT SYSTEM BINDING PROTEIN MLAD"/>
    <property type="match status" value="1"/>
</dbReference>
<keyword evidence="6" id="KW-1185">Reference proteome</keyword>
<sequence length="387" mass="41183">MAASRRLRLRRQGLDMRSARKFLVFGVVTTLLTVYMAFRIIGTDLGSGLHLRATFDDVSGLRSGDEVKVAGTPVGRVTSVKVVDGRAVVGMKIRPSLHIPVDSSAVIRWKDLIGKREIYLETGSSRVMLKDGQRLTRTRSAADLGALINDLGPLVGGIDPDEINKILQSFATALDGNQDRIDQMSVNLAALLRTLGSRSDTIRRMIGDYKTVTDALAARDRQITETIGNLTDLTRAFAQDRTALGTASTRLGDVATNLDRVLGGSAPQLGRLVQGTTDLMEIAHRRMRDIDKMIKSLPAALQALLTLMDGGKFLRGNALCMNVVYSDTCPFPENLPPPPAGGPGGGSGGSSSGAAVTGDGAKLSPDQQRVFQAMVKLAFLGGQNGGG</sequence>
<dbReference type="AlphaFoldDB" id="A0A6L3VR87"/>
<dbReference type="InterPro" id="IPR052336">
    <property type="entry name" value="MlaD_Phospholipid_Transporter"/>
</dbReference>
<protein>
    <submittedName>
        <fullName evidence="5">MCE family protein</fullName>
    </submittedName>
</protein>
<feature type="region of interest" description="Disordered" evidence="1">
    <location>
        <begin position="335"/>
        <end position="362"/>
    </location>
</feature>
<dbReference type="RefSeq" id="WP_151542969.1">
    <property type="nucleotide sequence ID" value="NZ_WBMR01000089.1"/>
</dbReference>
<keyword evidence="2" id="KW-0812">Transmembrane</keyword>
<comment type="caution">
    <text evidence="5">The sequence shown here is derived from an EMBL/GenBank/DDBJ whole genome shotgun (WGS) entry which is preliminary data.</text>
</comment>
<dbReference type="InterPro" id="IPR005693">
    <property type="entry name" value="Mce"/>
</dbReference>
<dbReference type="PANTHER" id="PTHR33371">
    <property type="entry name" value="INTERMEMBRANE PHOSPHOLIPID TRANSPORT SYSTEM BINDING PROTEIN MLAD-RELATED"/>
    <property type="match status" value="1"/>
</dbReference>
<dbReference type="InterPro" id="IPR003399">
    <property type="entry name" value="Mce/MlaD"/>
</dbReference>
<reference evidence="5 6" key="1">
    <citation type="submission" date="2019-09" db="EMBL/GenBank/DDBJ databases">
        <title>Actinomadura physcomitrii sp. nov., a novel actinomycete isolated from moss [Physcomitrium sphaericum (Ludw) Fuernr].</title>
        <authorList>
            <person name="Liu C."/>
            <person name="Zhuang X."/>
        </authorList>
    </citation>
    <scope>NUCLEOTIDE SEQUENCE [LARGE SCALE GENOMIC DNA]</scope>
    <source>
        <strain evidence="5 6">CYP1-1B</strain>
    </source>
</reference>
<dbReference type="Proteomes" id="UP000483004">
    <property type="component" value="Unassembled WGS sequence"/>
</dbReference>
<dbReference type="InterPro" id="IPR024516">
    <property type="entry name" value="Mce_C"/>
</dbReference>
<dbReference type="NCBIfam" id="TIGR00996">
    <property type="entry name" value="Mtu_fam_mce"/>
    <property type="match status" value="1"/>
</dbReference>
<dbReference type="EMBL" id="WBMR01000089">
    <property type="protein sequence ID" value="KAB2375042.1"/>
    <property type="molecule type" value="Genomic_DNA"/>
</dbReference>
<evidence type="ECO:0000313" key="6">
    <source>
        <dbReference type="Proteomes" id="UP000483004"/>
    </source>
</evidence>
<feature type="domain" description="Mce/MlaD" evidence="3">
    <location>
        <begin position="48"/>
        <end position="123"/>
    </location>
</feature>
<feature type="transmembrane region" description="Helical" evidence="2">
    <location>
        <begin position="21"/>
        <end position="42"/>
    </location>
</feature>